<evidence type="ECO:0000256" key="2">
    <source>
        <dbReference type="SAM" id="Phobius"/>
    </source>
</evidence>
<dbReference type="SUPFAM" id="SSF109604">
    <property type="entry name" value="HD-domain/PDEase-like"/>
    <property type="match status" value="1"/>
</dbReference>
<feature type="transmembrane region" description="Helical" evidence="2">
    <location>
        <begin position="229"/>
        <end position="249"/>
    </location>
</feature>
<gene>
    <name evidence="4" type="ORF">K6753_05030</name>
</gene>
<dbReference type="PANTHER" id="PTHR33525">
    <property type="match status" value="1"/>
</dbReference>
<organism evidence="4 5">
    <name type="scientific">Novilysobacter selenitireducens</name>
    <dbReference type="NCBI Taxonomy" id="2872639"/>
    <lineage>
        <taxon>Bacteria</taxon>
        <taxon>Pseudomonadati</taxon>
        <taxon>Pseudomonadota</taxon>
        <taxon>Gammaproteobacteria</taxon>
        <taxon>Lysobacterales</taxon>
        <taxon>Lysobacteraceae</taxon>
        <taxon>Novilysobacter</taxon>
    </lineage>
</organism>
<evidence type="ECO:0000313" key="5">
    <source>
        <dbReference type="Proteomes" id="UP001430954"/>
    </source>
</evidence>
<dbReference type="PANTHER" id="PTHR33525:SF6">
    <property type="entry name" value="HDOD DOMAIN-CONTAINING PROTEIN"/>
    <property type="match status" value="1"/>
</dbReference>
<keyword evidence="5" id="KW-1185">Reference proteome</keyword>
<evidence type="ECO:0000313" key="4">
    <source>
        <dbReference type="EMBL" id="MBZ4038889.1"/>
    </source>
</evidence>
<dbReference type="Pfam" id="PF08668">
    <property type="entry name" value="HDOD"/>
    <property type="match status" value="1"/>
</dbReference>
<dbReference type="InterPro" id="IPR052340">
    <property type="entry name" value="RNase_Y/CdgJ"/>
</dbReference>
<keyword evidence="2" id="KW-1133">Transmembrane helix</keyword>
<keyword evidence="2" id="KW-0812">Transmembrane</keyword>
<feature type="domain" description="HDOD" evidence="3">
    <location>
        <begin position="110"/>
        <end position="301"/>
    </location>
</feature>
<dbReference type="EMBL" id="JAINZW010000002">
    <property type="protein sequence ID" value="MBZ4038889.1"/>
    <property type="molecule type" value="Genomic_DNA"/>
</dbReference>
<feature type="compositionally biased region" description="Low complexity" evidence="1">
    <location>
        <begin position="34"/>
        <end position="56"/>
    </location>
</feature>
<dbReference type="RefSeq" id="WP_223675089.1">
    <property type="nucleotide sequence ID" value="NZ_JAINZW010000002.1"/>
</dbReference>
<sequence>MSILMVVLSVLAVGTAGVVLVQRRAAARAAVARRVTRGAGPRPSPAAAAQPLAPLAEGERDGGSDIHARLAALMFQRDALPATAPTPAGLAINDAARRVLERVESQPRYMPRRPQVLPQLMRAVNDPDASGRAIAGIIQRDPALAGNLLRIANSAFYRVQAKPVESLERAVALVGTDGLRQIVASALVQPVGGVGGGTFGTAMGVAWDETQLAALATAEFARRRGEDAFAAHLLALLFGLGGTVVLQVLRDQYARHPGQAVDVAASVELLQAETAATARRIAKAWQLTERMDLALAEQQAATGTEDREPARDTQSPLGNALELGRRAGALAMLVRADRMTLEDAQATLGGAGESDAALLGRLTREAA</sequence>
<keyword evidence="2" id="KW-0472">Membrane</keyword>
<dbReference type="InterPro" id="IPR013976">
    <property type="entry name" value="HDOD"/>
</dbReference>
<reference evidence="4 5" key="1">
    <citation type="submission" date="2021-09" db="EMBL/GenBank/DDBJ databases">
        <title>Lysobacter sp. 13A isolated from the river sediment.</title>
        <authorList>
            <person name="Liu H."/>
            <person name="Li S."/>
            <person name="Mao S."/>
        </authorList>
    </citation>
    <scope>NUCLEOTIDE SEQUENCE [LARGE SCALE GENOMIC DNA]</scope>
    <source>
        <strain evidence="4 5">13A</strain>
    </source>
</reference>
<name>A0ABS7T4T1_9GAMM</name>
<evidence type="ECO:0000256" key="1">
    <source>
        <dbReference type="SAM" id="MobiDB-lite"/>
    </source>
</evidence>
<dbReference type="Gene3D" id="1.10.3210.10">
    <property type="entry name" value="Hypothetical protein af1432"/>
    <property type="match status" value="1"/>
</dbReference>
<protein>
    <submittedName>
        <fullName evidence="4">HDOD domain-containing protein</fullName>
    </submittedName>
</protein>
<proteinExistence type="predicted"/>
<dbReference type="Proteomes" id="UP001430954">
    <property type="component" value="Unassembled WGS sequence"/>
</dbReference>
<dbReference type="PROSITE" id="PS51833">
    <property type="entry name" value="HDOD"/>
    <property type="match status" value="1"/>
</dbReference>
<accession>A0ABS7T4T1</accession>
<feature type="region of interest" description="Disordered" evidence="1">
    <location>
        <begin position="34"/>
        <end position="61"/>
    </location>
</feature>
<evidence type="ECO:0000259" key="3">
    <source>
        <dbReference type="PROSITE" id="PS51833"/>
    </source>
</evidence>
<feature type="region of interest" description="Disordered" evidence="1">
    <location>
        <begin position="297"/>
        <end position="319"/>
    </location>
</feature>
<comment type="caution">
    <text evidence="4">The sequence shown here is derived from an EMBL/GenBank/DDBJ whole genome shotgun (WGS) entry which is preliminary data.</text>
</comment>